<keyword evidence="9" id="KW-0408">Iron</keyword>
<dbReference type="EMBL" id="FMYU01000015">
    <property type="protein sequence ID" value="SDD00278.1"/>
    <property type="molecule type" value="Genomic_DNA"/>
</dbReference>
<dbReference type="GO" id="GO:0009061">
    <property type="term" value="P:anaerobic respiration"/>
    <property type="evidence" value="ECO:0007669"/>
    <property type="project" value="TreeGrafter"/>
</dbReference>
<reference evidence="14" key="1">
    <citation type="submission" date="2016-10" db="EMBL/GenBank/DDBJ databases">
        <authorList>
            <person name="Varghese N."/>
            <person name="Submissions S."/>
        </authorList>
    </citation>
    <scope>NUCLEOTIDE SEQUENCE [LARGE SCALE GENOMIC DNA]</scope>
    <source>
        <strain evidence="14">DSM 8415</strain>
    </source>
</reference>
<dbReference type="GO" id="GO:0009325">
    <property type="term" value="C:nitrate reductase complex"/>
    <property type="evidence" value="ECO:0007669"/>
    <property type="project" value="InterPro"/>
</dbReference>
<dbReference type="NCBIfam" id="TIGR01660">
    <property type="entry name" value="narH"/>
    <property type="match status" value="1"/>
</dbReference>
<comment type="cofactor">
    <cofactor evidence="1">
        <name>[3Fe-4S] cluster</name>
        <dbReference type="ChEBI" id="CHEBI:21137"/>
    </cofactor>
</comment>
<keyword evidence="5" id="KW-0004">4Fe-4S</keyword>
<dbReference type="Pfam" id="PF13247">
    <property type="entry name" value="Fer4_11"/>
    <property type="match status" value="1"/>
</dbReference>
<dbReference type="InterPro" id="IPR017896">
    <property type="entry name" value="4Fe4S_Fe-S-bd"/>
</dbReference>
<evidence type="ECO:0000256" key="2">
    <source>
        <dbReference type="ARBA" id="ARBA00001966"/>
    </source>
</evidence>
<feature type="domain" description="4Fe-4S ferredoxin-type" evidence="12">
    <location>
        <begin position="171"/>
        <end position="202"/>
    </location>
</feature>
<evidence type="ECO:0000256" key="8">
    <source>
        <dbReference type="ARBA" id="ARBA00022982"/>
    </source>
</evidence>
<dbReference type="Pfam" id="PF14711">
    <property type="entry name" value="Nitr_red_bet_C"/>
    <property type="match status" value="1"/>
</dbReference>
<evidence type="ECO:0000259" key="12">
    <source>
        <dbReference type="PROSITE" id="PS51379"/>
    </source>
</evidence>
<comment type="subcellular location">
    <subcellularLocation>
        <location evidence="3">Cell envelope</location>
    </subcellularLocation>
</comment>
<dbReference type="OrthoDB" id="9789030at2"/>
<dbReference type="GO" id="GO:0042126">
    <property type="term" value="P:nitrate metabolic process"/>
    <property type="evidence" value="ECO:0007669"/>
    <property type="project" value="InterPro"/>
</dbReference>
<dbReference type="GO" id="GO:0008940">
    <property type="term" value="F:nitrate reductase activity"/>
    <property type="evidence" value="ECO:0007669"/>
    <property type="project" value="InterPro"/>
</dbReference>
<dbReference type="GO" id="GO:0030313">
    <property type="term" value="C:cell envelope"/>
    <property type="evidence" value="ECO:0007669"/>
    <property type="project" value="UniProtKB-SubCell"/>
</dbReference>
<evidence type="ECO:0000256" key="5">
    <source>
        <dbReference type="ARBA" id="ARBA00022485"/>
    </source>
</evidence>
<dbReference type="PANTHER" id="PTHR43518:SF1">
    <property type="entry name" value="RESPIRATORY NITRATE REDUCTASE 1 BETA CHAIN"/>
    <property type="match status" value="1"/>
</dbReference>
<dbReference type="FunFam" id="3.30.70.20:FF:000010">
    <property type="entry name" value="Respiratory nitrate reductase beta subunit"/>
    <property type="match status" value="1"/>
</dbReference>
<dbReference type="InterPro" id="IPR029263">
    <property type="entry name" value="Nitr_red_bet_C"/>
</dbReference>
<keyword evidence="6" id="KW-0479">Metal-binding</keyword>
<keyword evidence="4" id="KW-0813">Transport</keyword>
<keyword evidence="11" id="KW-0003">3Fe-4S</keyword>
<name>A0A1G6R6Y7_9BACT</name>
<dbReference type="FunFam" id="3.30.70.20:FF:000005">
    <property type="entry name" value="Respiratory nitrate reductase beta subunit"/>
    <property type="match status" value="1"/>
</dbReference>
<feature type="domain" description="4Fe-4S ferredoxin-type" evidence="12">
    <location>
        <begin position="7"/>
        <end position="35"/>
    </location>
</feature>
<evidence type="ECO:0000256" key="9">
    <source>
        <dbReference type="ARBA" id="ARBA00023004"/>
    </source>
</evidence>
<sequence>MRVKAQLSMVLNLDKCIGCHTCSVTCKNVWTKREGLEYAWFNNVETKPGIGYPKDWENQSKYKGGWKLENNELKLNLGSKTSILLNIFANPNLPKLKDYYEPFEFDYEYLKLSNEEYFPSLKPISAITKKEIEIEWGPNWEDDLGGEFENRSKDYNFENLQKEIYSEFENTFMMYLPRLCNHCLNPACVASCPSAAIYKRDEDGIVLIDQNKCRGWRMCVSACPYKKIYFNYKTGKSEKCILCYPRLEVGKPTVCSESCVGKIRYIGVLLYDQDKIEQIAKTQNKQDLYEAQLSVFLDPFDENVINQARKDGIPENFIEAAQNSPVYKMVVEWKIAFGLHVEFRTLPMNFYIPPLSPIVNKTELFQSDEVFGNIEDLSLPVDYLANLLCASNRKPIVSALKKLMALRGFFRKKNVEGIIDEYVLKQVGLSINQAQDMYRYLAIAKYEDRYVIPTLHSEFHQDNFKKQGTVGFLRNDFGG</sequence>
<dbReference type="AlphaFoldDB" id="A0A1G6R6Y7"/>
<keyword evidence="14" id="KW-1185">Reference proteome</keyword>
<evidence type="ECO:0000256" key="1">
    <source>
        <dbReference type="ARBA" id="ARBA00001927"/>
    </source>
</evidence>
<accession>A0A1G6R6Y7</accession>
<dbReference type="PANTHER" id="PTHR43518">
    <property type="entry name" value="NITRATE REDUCTASE BETA SUBUNIT"/>
    <property type="match status" value="1"/>
</dbReference>
<dbReference type="RefSeq" id="WP_092129660.1">
    <property type="nucleotide sequence ID" value="NZ_FMYU01000015.1"/>
</dbReference>
<dbReference type="Gene3D" id="3.30.70.20">
    <property type="match status" value="4"/>
</dbReference>
<keyword evidence="7" id="KW-0677">Repeat</keyword>
<evidence type="ECO:0000256" key="4">
    <source>
        <dbReference type="ARBA" id="ARBA00022448"/>
    </source>
</evidence>
<evidence type="ECO:0000256" key="7">
    <source>
        <dbReference type="ARBA" id="ARBA00022737"/>
    </source>
</evidence>
<dbReference type="InterPro" id="IPR006547">
    <property type="entry name" value="NO3_Rdtase_bsu"/>
</dbReference>
<dbReference type="GO" id="GO:0051538">
    <property type="term" value="F:3 iron, 4 sulfur cluster binding"/>
    <property type="evidence" value="ECO:0007669"/>
    <property type="project" value="UniProtKB-KW"/>
</dbReference>
<dbReference type="Proteomes" id="UP000199411">
    <property type="component" value="Unassembled WGS sequence"/>
</dbReference>
<feature type="domain" description="4Fe-4S ferredoxin-type" evidence="12">
    <location>
        <begin position="204"/>
        <end position="233"/>
    </location>
</feature>
<dbReference type="GO" id="GO:0051539">
    <property type="term" value="F:4 iron, 4 sulfur cluster binding"/>
    <property type="evidence" value="ECO:0007669"/>
    <property type="project" value="UniProtKB-KW"/>
</dbReference>
<gene>
    <name evidence="13" type="ORF">SAMN05660835_01736</name>
</gene>
<evidence type="ECO:0000256" key="11">
    <source>
        <dbReference type="ARBA" id="ARBA00023291"/>
    </source>
</evidence>
<evidence type="ECO:0000313" key="13">
    <source>
        <dbReference type="EMBL" id="SDD00278.1"/>
    </source>
</evidence>
<keyword evidence="8" id="KW-0249">Electron transport</keyword>
<evidence type="ECO:0000256" key="10">
    <source>
        <dbReference type="ARBA" id="ARBA00023014"/>
    </source>
</evidence>
<evidence type="ECO:0000313" key="14">
    <source>
        <dbReference type="Proteomes" id="UP000199411"/>
    </source>
</evidence>
<evidence type="ECO:0000256" key="6">
    <source>
        <dbReference type="ARBA" id="ARBA00022723"/>
    </source>
</evidence>
<dbReference type="GO" id="GO:0046872">
    <property type="term" value="F:metal ion binding"/>
    <property type="evidence" value="ECO:0007669"/>
    <property type="project" value="UniProtKB-KW"/>
</dbReference>
<proteinExistence type="predicted"/>
<dbReference type="GO" id="GO:0016020">
    <property type="term" value="C:membrane"/>
    <property type="evidence" value="ECO:0007669"/>
    <property type="project" value="TreeGrafter"/>
</dbReference>
<keyword evidence="10" id="KW-0411">Iron-sulfur</keyword>
<evidence type="ECO:0000256" key="3">
    <source>
        <dbReference type="ARBA" id="ARBA00004196"/>
    </source>
</evidence>
<dbReference type="PROSITE" id="PS51379">
    <property type="entry name" value="4FE4S_FER_2"/>
    <property type="match status" value="3"/>
</dbReference>
<protein>
    <submittedName>
        <fullName evidence="13">Respiratory nitrate reductase beta subunit</fullName>
    </submittedName>
</protein>
<dbReference type="GO" id="GO:0009055">
    <property type="term" value="F:electron transfer activity"/>
    <property type="evidence" value="ECO:0007669"/>
    <property type="project" value="TreeGrafter"/>
</dbReference>
<dbReference type="SUPFAM" id="SSF54862">
    <property type="entry name" value="4Fe-4S ferredoxins"/>
    <property type="match status" value="1"/>
</dbReference>
<comment type="cofactor">
    <cofactor evidence="2">
        <name>[4Fe-4S] cluster</name>
        <dbReference type="ChEBI" id="CHEBI:49883"/>
    </cofactor>
</comment>
<organism evidence="13 14">
    <name type="scientific">Desulfurella multipotens</name>
    <dbReference type="NCBI Taxonomy" id="79269"/>
    <lineage>
        <taxon>Bacteria</taxon>
        <taxon>Pseudomonadati</taxon>
        <taxon>Campylobacterota</taxon>
        <taxon>Desulfurellia</taxon>
        <taxon>Desulfurellales</taxon>
        <taxon>Desulfurellaceae</taxon>
        <taxon>Desulfurella</taxon>
    </lineage>
</organism>